<comment type="caution">
    <text evidence="2">The sequence shown here is derived from an EMBL/GenBank/DDBJ whole genome shotgun (WGS) entry which is preliminary data.</text>
</comment>
<dbReference type="PROSITE" id="PS51257">
    <property type="entry name" value="PROKAR_LIPOPROTEIN"/>
    <property type="match status" value="1"/>
</dbReference>
<dbReference type="InterPro" id="IPR029058">
    <property type="entry name" value="AB_hydrolase_fold"/>
</dbReference>
<keyword evidence="3" id="KW-1185">Reference proteome</keyword>
<evidence type="ECO:0000259" key="1">
    <source>
        <dbReference type="Pfam" id="PF12697"/>
    </source>
</evidence>
<proteinExistence type="predicted"/>
<name>A0ABD1NFL9_9FABA</name>
<evidence type="ECO:0000313" key="3">
    <source>
        <dbReference type="Proteomes" id="UP001603857"/>
    </source>
</evidence>
<gene>
    <name evidence="2" type="ORF">Fmac_000914</name>
</gene>
<dbReference type="PANTHER" id="PTHR47381">
    <property type="entry name" value="ALPHA/BETA-HYDROLASES SUPERFAMILY PROTEIN"/>
    <property type="match status" value="1"/>
</dbReference>
<dbReference type="EMBL" id="JBGMDY010000001">
    <property type="protein sequence ID" value="KAL2346914.1"/>
    <property type="molecule type" value="Genomic_DNA"/>
</dbReference>
<sequence>MNFNPNKIRALKSSILLVIYLWLISSCYGATDYFHRKIQTKMAGKEESQSELRSEFLQVLRSRRPAQVPPTVELAKPVENPLYQSSPPTRKEIEILESAPKADIENLEELLEEENLYLNIEKGEQGRLPVLILKLKESDRQRKRPAVVFLHSSYSNKESVRPLLKAYASRGYITISVDSRYHGERATDTTTYRDALISAWKTGETMPFIYDTVWDLIKLADYLTRRKDVDPSRIGITGISLGGMHAWFAAVADTRYAVVVPVIGVQGFRWAIDNDKWQGRVDSIKPLFEVARDDLGKVAIDKEVVEKVWDRIAPGLASQFDSPYSIPSVAPRPLLILNGAEDPRCPLGGLKIPTAKARRAYGKFNGLDNFKFIAEPGIGHEITRFQMKESAYWFDRFLNP</sequence>
<evidence type="ECO:0000313" key="2">
    <source>
        <dbReference type="EMBL" id="KAL2346914.1"/>
    </source>
</evidence>
<protein>
    <recommendedName>
        <fullName evidence="1">AB hydrolase-1 domain-containing protein</fullName>
    </recommendedName>
</protein>
<dbReference type="AlphaFoldDB" id="A0ABD1NFL9"/>
<dbReference type="SUPFAM" id="SSF53474">
    <property type="entry name" value="alpha/beta-Hydrolases"/>
    <property type="match status" value="1"/>
</dbReference>
<organism evidence="2 3">
    <name type="scientific">Flemingia macrophylla</name>
    <dbReference type="NCBI Taxonomy" id="520843"/>
    <lineage>
        <taxon>Eukaryota</taxon>
        <taxon>Viridiplantae</taxon>
        <taxon>Streptophyta</taxon>
        <taxon>Embryophyta</taxon>
        <taxon>Tracheophyta</taxon>
        <taxon>Spermatophyta</taxon>
        <taxon>Magnoliopsida</taxon>
        <taxon>eudicotyledons</taxon>
        <taxon>Gunneridae</taxon>
        <taxon>Pentapetalae</taxon>
        <taxon>rosids</taxon>
        <taxon>fabids</taxon>
        <taxon>Fabales</taxon>
        <taxon>Fabaceae</taxon>
        <taxon>Papilionoideae</taxon>
        <taxon>50 kb inversion clade</taxon>
        <taxon>NPAAA clade</taxon>
        <taxon>indigoferoid/millettioid clade</taxon>
        <taxon>Phaseoleae</taxon>
        <taxon>Flemingia</taxon>
    </lineage>
</organism>
<feature type="domain" description="AB hydrolase-1" evidence="1">
    <location>
        <begin position="147"/>
        <end position="362"/>
    </location>
</feature>
<reference evidence="2 3" key="1">
    <citation type="submission" date="2024-08" db="EMBL/GenBank/DDBJ databases">
        <title>Insights into the chromosomal genome structure of Flemingia macrophylla.</title>
        <authorList>
            <person name="Ding Y."/>
            <person name="Zhao Y."/>
            <person name="Bi W."/>
            <person name="Wu M."/>
            <person name="Zhao G."/>
            <person name="Gong Y."/>
            <person name="Li W."/>
            <person name="Zhang P."/>
        </authorList>
    </citation>
    <scope>NUCLEOTIDE SEQUENCE [LARGE SCALE GENOMIC DNA]</scope>
    <source>
        <strain evidence="2">DYQJB</strain>
        <tissue evidence="2">Leaf</tissue>
    </source>
</reference>
<dbReference type="Gene3D" id="3.40.50.1820">
    <property type="entry name" value="alpha/beta hydrolase"/>
    <property type="match status" value="1"/>
</dbReference>
<dbReference type="InterPro" id="IPR000073">
    <property type="entry name" value="AB_hydrolase_1"/>
</dbReference>
<dbReference type="Proteomes" id="UP001603857">
    <property type="component" value="Unassembled WGS sequence"/>
</dbReference>
<dbReference type="Pfam" id="PF12697">
    <property type="entry name" value="Abhydrolase_6"/>
    <property type="match status" value="1"/>
</dbReference>
<dbReference type="PANTHER" id="PTHR47381:SF3">
    <property type="entry name" value="ALPHA_BETA-HYDROLASES SUPERFAMILY PROTEIN"/>
    <property type="match status" value="1"/>
</dbReference>
<accession>A0ABD1NFL9</accession>